<dbReference type="RefSeq" id="XP_008679057.1">
    <property type="nucleotide sequence ID" value="XM_008680835.1"/>
</dbReference>
<accession>B4FHL7</accession>
<proteinExistence type="evidence at transcript level"/>
<dbReference type="KEGG" id="zma:100194148"/>
<dbReference type="EMBL" id="BT036605">
    <property type="protein sequence ID" value="ACF81610.1"/>
    <property type="molecule type" value="mRNA"/>
</dbReference>
<dbReference type="AlphaFoldDB" id="B4FHL7"/>
<reference evidence="1" key="1">
    <citation type="journal article" date="2009" name="PLoS Genet.">
        <title>Sequencing, mapping, and analysis of 27,455 maize full-length cDNAs.</title>
        <authorList>
            <person name="Soderlund C."/>
            <person name="Descour A."/>
            <person name="Kudrna D."/>
            <person name="Bomhoff M."/>
            <person name="Boyd L."/>
            <person name="Currie J."/>
            <person name="Angelova A."/>
            <person name="Collura K."/>
            <person name="Wissotski M."/>
            <person name="Ashley E."/>
            <person name="Morrow D."/>
            <person name="Fernandes J."/>
            <person name="Walbot V."/>
            <person name="Yu Y."/>
        </authorList>
    </citation>
    <scope>NUCLEOTIDE SEQUENCE</scope>
    <source>
        <strain evidence="1">B73</strain>
    </source>
</reference>
<organism evidence="1">
    <name type="scientific">Zea mays</name>
    <name type="common">Maize</name>
    <dbReference type="NCBI Taxonomy" id="4577"/>
    <lineage>
        <taxon>Eukaryota</taxon>
        <taxon>Viridiplantae</taxon>
        <taxon>Streptophyta</taxon>
        <taxon>Embryophyta</taxon>
        <taxon>Tracheophyta</taxon>
        <taxon>Spermatophyta</taxon>
        <taxon>Magnoliopsida</taxon>
        <taxon>Liliopsida</taxon>
        <taxon>Poales</taxon>
        <taxon>Poaceae</taxon>
        <taxon>PACMAD clade</taxon>
        <taxon>Panicoideae</taxon>
        <taxon>Andropogonodae</taxon>
        <taxon>Andropogoneae</taxon>
        <taxon>Tripsacinae</taxon>
        <taxon>Zea</taxon>
    </lineage>
</organism>
<protein>
    <submittedName>
        <fullName evidence="1">Uncharacterized protein</fullName>
    </submittedName>
</protein>
<sequence length="87" mass="9837">MDVEWSFTKGRHTPTTLHSEIGSRSGANDVCSQSSLHSTRSAVDQERSRSFRPNLHFWLLCIVAADGSYKLMATDGAYIFRFFVFGF</sequence>
<evidence type="ECO:0000313" key="1">
    <source>
        <dbReference type="EMBL" id="ACF81610.1"/>
    </source>
</evidence>
<dbReference type="GeneID" id="100194148"/>
<dbReference type="HOGENOM" id="CLU_2486673_0_0_1"/>
<name>B4FHL7_MAIZE</name>